<organism evidence="1 2">
    <name type="scientific">Nesidiocoris tenuis</name>
    <dbReference type="NCBI Taxonomy" id="355587"/>
    <lineage>
        <taxon>Eukaryota</taxon>
        <taxon>Metazoa</taxon>
        <taxon>Ecdysozoa</taxon>
        <taxon>Arthropoda</taxon>
        <taxon>Hexapoda</taxon>
        <taxon>Insecta</taxon>
        <taxon>Pterygota</taxon>
        <taxon>Neoptera</taxon>
        <taxon>Paraneoptera</taxon>
        <taxon>Hemiptera</taxon>
        <taxon>Heteroptera</taxon>
        <taxon>Panheteroptera</taxon>
        <taxon>Cimicomorpha</taxon>
        <taxon>Miridae</taxon>
        <taxon>Dicyphina</taxon>
        <taxon>Nesidiocoris</taxon>
    </lineage>
</organism>
<evidence type="ECO:0000313" key="1">
    <source>
        <dbReference type="EMBL" id="CAB0005432.1"/>
    </source>
</evidence>
<keyword evidence="2" id="KW-1185">Reference proteome</keyword>
<dbReference type="AlphaFoldDB" id="A0A6H5GPL9"/>
<reference evidence="1 2" key="1">
    <citation type="submission" date="2020-02" db="EMBL/GenBank/DDBJ databases">
        <authorList>
            <person name="Ferguson B K."/>
        </authorList>
    </citation>
    <scope>NUCLEOTIDE SEQUENCE [LARGE SCALE GENOMIC DNA]</scope>
</reference>
<gene>
    <name evidence="1" type="ORF">NTEN_LOCUS10909</name>
</gene>
<feature type="non-terminal residue" evidence="1">
    <location>
        <position position="209"/>
    </location>
</feature>
<accession>A0A6H5GPL9</accession>
<sequence length="209" mass="24324">MFVAYHVCGISCLWQICKLCRNQLQHRVWSSLCVLYSIQRWPWSQPTKARITRQTDLLPIPRTDTQTLFSDWLILWICSLWSTCITLQPFRIFAVSVRLFFEPPVLDCGPKTDSALDRSATPGPQLSKTICILINNMRKVYYPNSSNSGPSTDRDYQSIDSLRSLLDFISIISNLLREMAFSGQVLRFRLFPRHVFHFKLCDELGEKNR</sequence>
<protein>
    <submittedName>
        <fullName evidence="1">Uncharacterized protein</fullName>
    </submittedName>
</protein>
<dbReference type="EMBL" id="CADCXU010016403">
    <property type="protein sequence ID" value="CAB0005432.1"/>
    <property type="molecule type" value="Genomic_DNA"/>
</dbReference>
<proteinExistence type="predicted"/>
<evidence type="ECO:0000313" key="2">
    <source>
        <dbReference type="Proteomes" id="UP000479000"/>
    </source>
</evidence>
<dbReference type="Proteomes" id="UP000479000">
    <property type="component" value="Unassembled WGS sequence"/>
</dbReference>
<name>A0A6H5GPL9_9HEMI</name>